<keyword evidence="4" id="KW-0132">Cell division</keyword>
<evidence type="ECO:0000256" key="20">
    <source>
        <dbReference type="ARBA" id="ARBA00049902"/>
    </source>
</evidence>
<keyword evidence="3" id="KW-1003">Cell membrane</keyword>
<comment type="function">
    <text evidence="21">Peptidoglycan polymerase that is essential for cell division.</text>
</comment>
<dbReference type="EMBL" id="WBXO01000001">
    <property type="protein sequence ID" value="KAB2954524.1"/>
    <property type="molecule type" value="Genomic_DNA"/>
</dbReference>
<gene>
    <name evidence="23" type="primary">ftsW</name>
    <name evidence="23" type="ORF">F9B85_02275</name>
</gene>
<proteinExistence type="inferred from homology"/>
<feature type="transmembrane region" description="Helical" evidence="22">
    <location>
        <begin position="164"/>
        <end position="181"/>
    </location>
</feature>
<keyword evidence="6" id="KW-0808">Transferase</keyword>
<dbReference type="InterPro" id="IPR001182">
    <property type="entry name" value="FtsW/RodA"/>
</dbReference>
<dbReference type="InterPro" id="IPR018365">
    <property type="entry name" value="Cell_cycle_FtsW-rel_CS"/>
</dbReference>
<evidence type="ECO:0000313" key="24">
    <source>
        <dbReference type="Proteomes" id="UP000468766"/>
    </source>
</evidence>
<comment type="catalytic activity">
    <reaction evidence="20">
        <text>[GlcNAc-(1-&gt;4)-Mur2Ac(oyl-L-Ala-gamma-D-Glu-L-Lys-D-Ala-D-Ala)](n)-di-trans,octa-cis-undecaprenyl diphosphate + beta-D-GlcNAc-(1-&gt;4)-Mur2Ac(oyl-L-Ala-gamma-D-Glu-L-Lys-D-Ala-D-Ala)-di-trans,octa-cis-undecaprenyl diphosphate = [GlcNAc-(1-&gt;4)-Mur2Ac(oyl-L-Ala-gamma-D-Glu-L-Lys-D-Ala-D-Ala)](n+1)-di-trans,octa-cis-undecaprenyl diphosphate + di-trans,octa-cis-undecaprenyl diphosphate + H(+)</text>
        <dbReference type="Rhea" id="RHEA:23708"/>
        <dbReference type="Rhea" id="RHEA-COMP:9602"/>
        <dbReference type="Rhea" id="RHEA-COMP:9603"/>
        <dbReference type="ChEBI" id="CHEBI:15378"/>
        <dbReference type="ChEBI" id="CHEBI:58405"/>
        <dbReference type="ChEBI" id="CHEBI:60033"/>
        <dbReference type="ChEBI" id="CHEBI:78435"/>
        <dbReference type="EC" id="2.4.99.28"/>
    </reaction>
</comment>
<evidence type="ECO:0000256" key="6">
    <source>
        <dbReference type="ARBA" id="ARBA00022679"/>
    </source>
</evidence>
<evidence type="ECO:0000256" key="2">
    <source>
        <dbReference type="ARBA" id="ARBA00004752"/>
    </source>
</evidence>
<evidence type="ECO:0000256" key="18">
    <source>
        <dbReference type="ARBA" id="ARBA00041418"/>
    </source>
</evidence>
<evidence type="ECO:0000313" key="23">
    <source>
        <dbReference type="EMBL" id="KAB2954524.1"/>
    </source>
</evidence>
<keyword evidence="5" id="KW-0328">Glycosyltransferase</keyword>
<evidence type="ECO:0000256" key="10">
    <source>
        <dbReference type="ARBA" id="ARBA00022989"/>
    </source>
</evidence>
<feature type="transmembrane region" description="Helical" evidence="22">
    <location>
        <begin position="77"/>
        <end position="95"/>
    </location>
</feature>
<evidence type="ECO:0000256" key="14">
    <source>
        <dbReference type="ARBA" id="ARBA00032370"/>
    </source>
</evidence>
<dbReference type="EC" id="2.4.99.28" evidence="19"/>
<keyword evidence="8" id="KW-0133">Cell shape</keyword>
<keyword evidence="10 22" id="KW-1133">Transmembrane helix</keyword>
<evidence type="ECO:0000256" key="8">
    <source>
        <dbReference type="ARBA" id="ARBA00022960"/>
    </source>
</evidence>
<dbReference type="GO" id="GO:0005886">
    <property type="term" value="C:plasma membrane"/>
    <property type="evidence" value="ECO:0007669"/>
    <property type="project" value="UniProtKB-SubCell"/>
</dbReference>
<dbReference type="GO" id="GO:0008360">
    <property type="term" value="P:regulation of cell shape"/>
    <property type="evidence" value="ECO:0007669"/>
    <property type="project" value="UniProtKB-KW"/>
</dbReference>
<dbReference type="InterPro" id="IPR013437">
    <property type="entry name" value="FtsW"/>
</dbReference>
<dbReference type="OrthoDB" id="9812661at2"/>
<feature type="transmembrane region" description="Helical" evidence="22">
    <location>
        <begin position="107"/>
        <end position="127"/>
    </location>
</feature>
<protein>
    <recommendedName>
        <fullName evidence="17">Probable peptidoglycan glycosyltransferase FtsW</fullName>
        <ecNumber evidence="19">2.4.99.28</ecNumber>
    </recommendedName>
    <alternativeName>
        <fullName evidence="18">Cell division protein FtsW</fullName>
    </alternativeName>
    <alternativeName>
        <fullName evidence="15">Cell wall polymerase</fullName>
    </alternativeName>
    <alternativeName>
        <fullName evidence="14">Peptidoglycan polymerase</fullName>
    </alternativeName>
</protein>
<dbReference type="GO" id="GO:0009252">
    <property type="term" value="P:peptidoglycan biosynthetic process"/>
    <property type="evidence" value="ECO:0007669"/>
    <property type="project" value="UniProtKB-KW"/>
</dbReference>
<comment type="similarity">
    <text evidence="16">Belongs to the SEDS family. FtsW subfamily.</text>
</comment>
<dbReference type="Pfam" id="PF01098">
    <property type="entry name" value="FTSW_RODA_SPOVE"/>
    <property type="match status" value="1"/>
</dbReference>
<evidence type="ECO:0000256" key="15">
    <source>
        <dbReference type="ARBA" id="ARBA00033270"/>
    </source>
</evidence>
<dbReference type="PANTHER" id="PTHR30474:SF2">
    <property type="entry name" value="PEPTIDOGLYCAN GLYCOSYLTRANSFERASE FTSW-RELATED"/>
    <property type="match status" value="1"/>
</dbReference>
<dbReference type="GO" id="GO:0032153">
    <property type="term" value="C:cell division site"/>
    <property type="evidence" value="ECO:0007669"/>
    <property type="project" value="TreeGrafter"/>
</dbReference>
<feature type="transmembrane region" description="Helical" evidence="22">
    <location>
        <begin position="341"/>
        <end position="360"/>
    </location>
</feature>
<evidence type="ECO:0000256" key="9">
    <source>
        <dbReference type="ARBA" id="ARBA00022984"/>
    </source>
</evidence>
<keyword evidence="24" id="KW-1185">Reference proteome</keyword>
<evidence type="ECO:0000256" key="21">
    <source>
        <dbReference type="ARBA" id="ARBA00049966"/>
    </source>
</evidence>
<evidence type="ECO:0000256" key="22">
    <source>
        <dbReference type="SAM" id="Phobius"/>
    </source>
</evidence>
<keyword evidence="7 22" id="KW-0812">Transmembrane</keyword>
<evidence type="ECO:0000256" key="5">
    <source>
        <dbReference type="ARBA" id="ARBA00022676"/>
    </source>
</evidence>
<dbReference type="AlphaFoldDB" id="A0A6I0EVT5"/>
<evidence type="ECO:0000256" key="17">
    <source>
        <dbReference type="ARBA" id="ARBA00041185"/>
    </source>
</evidence>
<evidence type="ECO:0000256" key="13">
    <source>
        <dbReference type="ARBA" id="ARBA00023316"/>
    </source>
</evidence>
<dbReference type="RefSeq" id="WP_151618051.1">
    <property type="nucleotide sequence ID" value="NZ_WBXO01000001.1"/>
</dbReference>
<comment type="subcellular location">
    <subcellularLocation>
        <location evidence="1">Cell membrane</location>
        <topology evidence="1">Multi-pass membrane protein</topology>
    </subcellularLocation>
</comment>
<evidence type="ECO:0000256" key="12">
    <source>
        <dbReference type="ARBA" id="ARBA00023306"/>
    </source>
</evidence>
<reference evidence="23 24" key="1">
    <citation type="submission" date="2019-10" db="EMBL/GenBank/DDBJ databases">
        <title>Whole-genome sequence of the extremophile Heliorestis acidaminivorans DSM 24790.</title>
        <authorList>
            <person name="Kyndt J.A."/>
            <person name="Meyer T.E."/>
        </authorList>
    </citation>
    <scope>NUCLEOTIDE SEQUENCE [LARGE SCALE GENOMIC DNA]</scope>
    <source>
        <strain evidence="23 24">DSM 24790</strain>
    </source>
</reference>
<evidence type="ECO:0000256" key="11">
    <source>
        <dbReference type="ARBA" id="ARBA00023136"/>
    </source>
</evidence>
<organism evidence="23 24">
    <name type="scientific">Heliorestis acidaminivorans</name>
    <dbReference type="NCBI Taxonomy" id="553427"/>
    <lineage>
        <taxon>Bacteria</taxon>
        <taxon>Bacillati</taxon>
        <taxon>Bacillota</taxon>
        <taxon>Clostridia</taxon>
        <taxon>Eubacteriales</taxon>
        <taxon>Heliobacteriaceae</taxon>
        <taxon>Heliorestis</taxon>
    </lineage>
</organism>
<evidence type="ECO:0000256" key="16">
    <source>
        <dbReference type="ARBA" id="ARBA00038053"/>
    </source>
</evidence>
<dbReference type="PROSITE" id="PS00428">
    <property type="entry name" value="FTSW_RODA_SPOVE"/>
    <property type="match status" value="1"/>
</dbReference>
<keyword evidence="13" id="KW-0961">Cell wall biogenesis/degradation</keyword>
<accession>A0A6I0EVT5</accession>
<feature type="transmembrane region" description="Helical" evidence="22">
    <location>
        <begin position="50"/>
        <end position="68"/>
    </location>
</feature>
<feature type="transmembrane region" description="Helical" evidence="22">
    <location>
        <begin position="139"/>
        <end position="158"/>
    </location>
</feature>
<dbReference type="GO" id="GO:0015648">
    <property type="term" value="F:lipid-linked peptidoglycan transporter activity"/>
    <property type="evidence" value="ECO:0007669"/>
    <property type="project" value="TreeGrafter"/>
</dbReference>
<evidence type="ECO:0000256" key="7">
    <source>
        <dbReference type="ARBA" id="ARBA00022692"/>
    </source>
</evidence>
<keyword evidence="11 22" id="KW-0472">Membrane</keyword>
<dbReference type="GO" id="GO:0008955">
    <property type="term" value="F:peptidoglycan glycosyltransferase activity"/>
    <property type="evidence" value="ECO:0007669"/>
    <property type="project" value="UniProtKB-EC"/>
</dbReference>
<keyword evidence="9" id="KW-0573">Peptidoglycan synthesis</keyword>
<name>A0A6I0EVT5_9FIRM</name>
<evidence type="ECO:0000256" key="19">
    <source>
        <dbReference type="ARBA" id="ARBA00044770"/>
    </source>
</evidence>
<sequence>MRLKARAPDFIIFLSVILLLTFGIIMVLSASSVKAAYMFNDPYYFFKRQTMWALLGIGVMLLMMRLDYRKLAPYSKWFIIGSFALLIAVLLPGLGKTVSGSTRWLNLGPLAFQPSELIKLAVVIFVAHRLSRAGYKLTNLFAGLGPYLVLMAAIAGLILLQPDLGTAMAICGTIYVMLYVAGARKSHMISLGVIGVVLIAMAAILEPYRMRRITGFLDPWADPLGTGFHTLQSLFALGSGGLFGSGLGQSKQKYFYLPENHTDFLFAILGEELGMLGGTFVILLFFVLIWRGLRVAITCPDSFGSLLAVGLTCQVGLQAILNMGVVTGLLPVTGITLPFLSYGGSSLVFTLAGIGLLLNISRFTPR</sequence>
<feature type="transmembrane region" description="Helical" evidence="22">
    <location>
        <begin position="12"/>
        <end position="30"/>
    </location>
</feature>
<evidence type="ECO:0000256" key="3">
    <source>
        <dbReference type="ARBA" id="ARBA00022475"/>
    </source>
</evidence>
<feature type="transmembrane region" description="Helical" evidence="22">
    <location>
        <begin position="264"/>
        <end position="290"/>
    </location>
</feature>
<comment type="caution">
    <text evidence="23">The sequence shown here is derived from an EMBL/GenBank/DDBJ whole genome shotgun (WGS) entry which is preliminary data.</text>
</comment>
<evidence type="ECO:0000256" key="1">
    <source>
        <dbReference type="ARBA" id="ARBA00004651"/>
    </source>
</evidence>
<dbReference type="GO" id="GO:0071555">
    <property type="term" value="P:cell wall organization"/>
    <property type="evidence" value="ECO:0007669"/>
    <property type="project" value="UniProtKB-KW"/>
</dbReference>
<evidence type="ECO:0000256" key="4">
    <source>
        <dbReference type="ARBA" id="ARBA00022618"/>
    </source>
</evidence>
<comment type="pathway">
    <text evidence="2">Cell wall biogenesis; peptidoglycan biosynthesis.</text>
</comment>
<feature type="transmembrane region" description="Helical" evidence="22">
    <location>
        <begin position="302"/>
        <end position="321"/>
    </location>
</feature>
<feature type="transmembrane region" description="Helical" evidence="22">
    <location>
        <begin position="188"/>
        <end position="205"/>
    </location>
</feature>
<dbReference type="GO" id="GO:0051301">
    <property type="term" value="P:cell division"/>
    <property type="evidence" value="ECO:0007669"/>
    <property type="project" value="UniProtKB-KW"/>
</dbReference>
<dbReference type="PANTHER" id="PTHR30474">
    <property type="entry name" value="CELL CYCLE PROTEIN"/>
    <property type="match status" value="1"/>
</dbReference>
<dbReference type="NCBIfam" id="TIGR02614">
    <property type="entry name" value="ftsW"/>
    <property type="match status" value="1"/>
</dbReference>
<dbReference type="Proteomes" id="UP000468766">
    <property type="component" value="Unassembled WGS sequence"/>
</dbReference>
<keyword evidence="12" id="KW-0131">Cell cycle</keyword>